<dbReference type="EMBL" id="JAAOIW010000012">
    <property type="protein sequence ID" value="NHN33375.1"/>
    <property type="molecule type" value="Genomic_DNA"/>
</dbReference>
<dbReference type="PROSITE" id="PS00284">
    <property type="entry name" value="SERPIN"/>
    <property type="match status" value="1"/>
</dbReference>
<dbReference type="RefSeq" id="WP_166153690.1">
    <property type="nucleotide sequence ID" value="NZ_JAAOIW010000012.1"/>
</dbReference>
<dbReference type="SUPFAM" id="SSF56574">
    <property type="entry name" value="Serpins"/>
    <property type="match status" value="1"/>
</dbReference>
<feature type="domain" description="Serpin" evidence="1">
    <location>
        <begin position="5"/>
        <end position="41"/>
    </location>
</feature>
<keyword evidence="3" id="KW-1185">Reference proteome</keyword>
<dbReference type="Gene3D" id="2.10.310.10">
    <property type="entry name" value="Serpins superfamily"/>
    <property type="match status" value="1"/>
</dbReference>
<accession>A0ABX0JI05</accession>
<evidence type="ECO:0000313" key="2">
    <source>
        <dbReference type="EMBL" id="NHN33375.1"/>
    </source>
</evidence>
<evidence type="ECO:0000259" key="1">
    <source>
        <dbReference type="Pfam" id="PF00079"/>
    </source>
</evidence>
<dbReference type="InterPro" id="IPR023796">
    <property type="entry name" value="Serpin_dom"/>
</dbReference>
<dbReference type="InterPro" id="IPR036186">
    <property type="entry name" value="Serpin_sf"/>
</dbReference>
<name>A0ABX0JI05_9BACL</name>
<gene>
    <name evidence="2" type="ORF">G9U52_26540</name>
</gene>
<proteinExistence type="predicted"/>
<dbReference type="InterPro" id="IPR023795">
    <property type="entry name" value="Serpin_CS"/>
</dbReference>
<organism evidence="2 3">
    <name type="scientific">Paenibacillus agricola</name>
    <dbReference type="NCBI Taxonomy" id="2716264"/>
    <lineage>
        <taxon>Bacteria</taxon>
        <taxon>Bacillati</taxon>
        <taxon>Bacillota</taxon>
        <taxon>Bacilli</taxon>
        <taxon>Bacillales</taxon>
        <taxon>Paenibacillaceae</taxon>
        <taxon>Paenibacillus</taxon>
    </lineage>
</organism>
<dbReference type="Proteomes" id="UP001165962">
    <property type="component" value="Unassembled WGS sequence"/>
</dbReference>
<protein>
    <recommendedName>
        <fullName evidence="1">Serpin domain-containing protein</fullName>
    </recommendedName>
</protein>
<comment type="caution">
    <text evidence="2">The sequence shown here is derived from an EMBL/GenBank/DDBJ whole genome shotgun (WGS) entry which is preliminary data.</text>
</comment>
<dbReference type="Pfam" id="PF00079">
    <property type="entry name" value="Serpin"/>
    <property type="match status" value="1"/>
</dbReference>
<reference evidence="2" key="1">
    <citation type="submission" date="2020-03" db="EMBL/GenBank/DDBJ databases">
        <title>Draft sequencing of Paenibacilllus sp. S3N08.</title>
        <authorList>
            <person name="Kim D.-U."/>
        </authorList>
    </citation>
    <scope>NUCLEOTIDE SEQUENCE</scope>
    <source>
        <strain evidence="2">S3N08</strain>
    </source>
</reference>
<evidence type="ECO:0000313" key="3">
    <source>
        <dbReference type="Proteomes" id="UP001165962"/>
    </source>
</evidence>
<sequence length="63" mass="7393">MAGTSAQIDTPFQMKINRPFFFTIEDRQTDAWLFVGSVVEPFSWVYYRTNGRVAKKVARERKC</sequence>